<proteinExistence type="predicted"/>
<comment type="catalytic activity">
    <reaction evidence="1">
        <text>ATP + protein L-histidine = ADP + protein N-phospho-L-histidine.</text>
        <dbReference type="EC" id="2.7.13.3"/>
    </reaction>
</comment>
<evidence type="ECO:0000256" key="1">
    <source>
        <dbReference type="ARBA" id="ARBA00000085"/>
    </source>
</evidence>
<keyword evidence="3" id="KW-0597">Phosphoprotein</keyword>
<dbReference type="InterPro" id="IPR003661">
    <property type="entry name" value="HisK_dim/P_dom"/>
</dbReference>
<dbReference type="Gene3D" id="1.10.287.130">
    <property type="match status" value="1"/>
</dbReference>
<evidence type="ECO:0000256" key="4">
    <source>
        <dbReference type="ARBA" id="ARBA00022679"/>
    </source>
</evidence>
<keyword evidence="5" id="KW-0547">Nucleotide-binding</keyword>
<name>A0A261V0Y0_9BORD</name>
<protein>
    <recommendedName>
        <fullName evidence="2">histidine kinase</fullName>
        <ecNumber evidence="2">2.7.13.3</ecNumber>
    </recommendedName>
</protein>
<dbReference type="InterPro" id="IPR003594">
    <property type="entry name" value="HATPase_dom"/>
</dbReference>
<feature type="domain" description="Histidine kinase" evidence="9">
    <location>
        <begin position="262"/>
        <end position="476"/>
    </location>
</feature>
<reference evidence="10 11" key="1">
    <citation type="submission" date="2017-05" db="EMBL/GenBank/DDBJ databases">
        <title>Complete and WGS of Bordetella genogroups.</title>
        <authorList>
            <person name="Spilker T."/>
            <person name="LiPuma J."/>
        </authorList>
    </citation>
    <scope>NUCLEOTIDE SEQUENCE [LARGE SCALE GENOMIC DNA]</scope>
    <source>
        <strain evidence="10 11">AU9919</strain>
    </source>
</reference>
<dbReference type="GO" id="GO:0000155">
    <property type="term" value="F:phosphorelay sensor kinase activity"/>
    <property type="evidence" value="ECO:0007669"/>
    <property type="project" value="InterPro"/>
</dbReference>
<dbReference type="EC" id="2.7.13.3" evidence="2"/>
<dbReference type="Pfam" id="PF00512">
    <property type="entry name" value="HisKA"/>
    <property type="match status" value="1"/>
</dbReference>
<dbReference type="Proteomes" id="UP000216885">
    <property type="component" value="Unassembled WGS sequence"/>
</dbReference>
<dbReference type="SUPFAM" id="SSF47384">
    <property type="entry name" value="Homodimeric domain of signal transducing histidine kinase"/>
    <property type="match status" value="1"/>
</dbReference>
<dbReference type="SUPFAM" id="SSF55874">
    <property type="entry name" value="ATPase domain of HSP90 chaperone/DNA topoisomerase II/histidine kinase"/>
    <property type="match status" value="1"/>
</dbReference>
<dbReference type="EMBL" id="NEVQ01000001">
    <property type="protein sequence ID" value="OZI67804.1"/>
    <property type="molecule type" value="Genomic_DNA"/>
</dbReference>
<evidence type="ECO:0000313" key="11">
    <source>
        <dbReference type="Proteomes" id="UP000216885"/>
    </source>
</evidence>
<evidence type="ECO:0000256" key="8">
    <source>
        <dbReference type="ARBA" id="ARBA00023012"/>
    </source>
</evidence>
<dbReference type="AlphaFoldDB" id="A0A261V0Y0"/>
<organism evidence="10 11">
    <name type="scientific">Bordetella genomosp. 4</name>
    <dbReference type="NCBI Taxonomy" id="463044"/>
    <lineage>
        <taxon>Bacteria</taxon>
        <taxon>Pseudomonadati</taxon>
        <taxon>Pseudomonadota</taxon>
        <taxon>Betaproteobacteria</taxon>
        <taxon>Burkholderiales</taxon>
        <taxon>Alcaligenaceae</taxon>
        <taxon>Bordetella</taxon>
    </lineage>
</organism>
<sequence>MPRSFMRPALIWLLLLILGVVGIGLQDYASQRDRFVQDTSIVHRMLSQKAVQHEAVLATLAALSHPPAPERLFPSLQPALPQLEAIGRLNEDAWHGSSPSPSGMADALAQARQINHPVVLPGNAATSYWLVDPSGWSIQLNAQKLLGREDIPLTLSAVKLSLPSGQLNLLSSASPQNSMGLVLQRSKPLGAASQPFILHTVQILTPASWPWMAWLAWALTSAALVAGWTLWQRARAYALREREQSRLAAIGRLNTLGEMAAGIAHELNQPLTAILAQTGAAQRLLDDPEEQPQVRRALQATAGQARRAAEILERLRAVMAHGEPAQRSALNPDDLIASLRFLRESELARAGIRISWTNDAPGARALGDRVALEQILHNLVQNAADALATQAGARLLDIRGRVHQSRYEFVVRDNGPGIPADKLPKIFDPFYTTRAQGMGLGLTLCETLAGTMDAHLHIQNHAAGGVCATLSLPLYSERQNAGVSTSPQQHEAHC</sequence>
<evidence type="ECO:0000256" key="3">
    <source>
        <dbReference type="ARBA" id="ARBA00022553"/>
    </source>
</evidence>
<evidence type="ECO:0000256" key="2">
    <source>
        <dbReference type="ARBA" id="ARBA00012438"/>
    </source>
</evidence>
<dbReference type="InterPro" id="IPR036890">
    <property type="entry name" value="HATPase_C_sf"/>
</dbReference>
<evidence type="ECO:0000313" key="10">
    <source>
        <dbReference type="EMBL" id="OZI67804.1"/>
    </source>
</evidence>
<evidence type="ECO:0000256" key="6">
    <source>
        <dbReference type="ARBA" id="ARBA00022777"/>
    </source>
</evidence>
<dbReference type="CDD" id="cd00075">
    <property type="entry name" value="HATPase"/>
    <property type="match status" value="1"/>
</dbReference>
<dbReference type="GO" id="GO:0005524">
    <property type="term" value="F:ATP binding"/>
    <property type="evidence" value="ECO:0007669"/>
    <property type="project" value="UniProtKB-KW"/>
</dbReference>
<evidence type="ECO:0000256" key="7">
    <source>
        <dbReference type="ARBA" id="ARBA00022840"/>
    </source>
</evidence>
<keyword evidence="4" id="KW-0808">Transferase</keyword>
<dbReference type="InterPro" id="IPR036097">
    <property type="entry name" value="HisK_dim/P_sf"/>
</dbReference>
<dbReference type="InterPro" id="IPR004358">
    <property type="entry name" value="Sig_transdc_His_kin-like_C"/>
</dbReference>
<dbReference type="SMART" id="SM00387">
    <property type="entry name" value="HATPase_c"/>
    <property type="match status" value="1"/>
</dbReference>
<gene>
    <name evidence="10" type="ORF">CAL20_01835</name>
</gene>
<dbReference type="SMART" id="SM00388">
    <property type="entry name" value="HisKA"/>
    <property type="match status" value="1"/>
</dbReference>
<keyword evidence="11" id="KW-1185">Reference proteome</keyword>
<keyword evidence="8" id="KW-0902">Two-component regulatory system</keyword>
<dbReference type="PANTHER" id="PTHR43065">
    <property type="entry name" value="SENSOR HISTIDINE KINASE"/>
    <property type="match status" value="1"/>
</dbReference>
<evidence type="ECO:0000256" key="5">
    <source>
        <dbReference type="ARBA" id="ARBA00022741"/>
    </source>
</evidence>
<dbReference type="OrthoDB" id="8559580at2"/>
<dbReference type="PANTHER" id="PTHR43065:SF46">
    <property type="entry name" value="C4-DICARBOXYLATE TRANSPORT SENSOR PROTEIN DCTB"/>
    <property type="match status" value="1"/>
</dbReference>
<dbReference type="PRINTS" id="PR00344">
    <property type="entry name" value="BCTRLSENSOR"/>
</dbReference>
<dbReference type="InterPro" id="IPR005467">
    <property type="entry name" value="His_kinase_dom"/>
</dbReference>
<keyword evidence="7" id="KW-0067">ATP-binding</keyword>
<evidence type="ECO:0000259" key="9">
    <source>
        <dbReference type="PROSITE" id="PS50109"/>
    </source>
</evidence>
<keyword evidence="6 10" id="KW-0418">Kinase</keyword>
<accession>A0A261V0Y0</accession>
<dbReference type="Gene3D" id="3.30.565.10">
    <property type="entry name" value="Histidine kinase-like ATPase, C-terminal domain"/>
    <property type="match status" value="1"/>
</dbReference>
<dbReference type="Pfam" id="PF02518">
    <property type="entry name" value="HATPase_c"/>
    <property type="match status" value="1"/>
</dbReference>
<dbReference type="CDD" id="cd00082">
    <property type="entry name" value="HisKA"/>
    <property type="match status" value="1"/>
</dbReference>
<dbReference type="PROSITE" id="PS50109">
    <property type="entry name" value="HIS_KIN"/>
    <property type="match status" value="1"/>
</dbReference>
<comment type="caution">
    <text evidence="10">The sequence shown here is derived from an EMBL/GenBank/DDBJ whole genome shotgun (WGS) entry which is preliminary data.</text>
</comment>
<dbReference type="RefSeq" id="WP_094819566.1">
    <property type="nucleotide sequence ID" value="NZ_NEVO01000001.1"/>
</dbReference>